<organism evidence="1 2">
    <name type="scientific">Paraburkholderia acidisoli</name>
    <dbReference type="NCBI Taxonomy" id="2571748"/>
    <lineage>
        <taxon>Bacteria</taxon>
        <taxon>Pseudomonadati</taxon>
        <taxon>Pseudomonadota</taxon>
        <taxon>Betaproteobacteria</taxon>
        <taxon>Burkholderiales</taxon>
        <taxon>Burkholderiaceae</taxon>
        <taxon>Paraburkholderia</taxon>
    </lineage>
</organism>
<accession>A0A7Z2JKB8</accession>
<dbReference type="Proteomes" id="UP000433577">
    <property type="component" value="Chromosome 4"/>
</dbReference>
<reference evidence="1 2" key="1">
    <citation type="submission" date="2019-12" db="EMBL/GenBank/DDBJ databases">
        <title>Paraburkholderia acidiphila 7Q-K02 sp. nov and Paraburkholderia acidisoli DHF22 sp. nov., two strains isolated from forest soil.</title>
        <authorList>
            <person name="Gao Z."/>
            <person name="Qiu L."/>
        </authorList>
    </citation>
    <scope>NUCLEOTIDE SEQUENCE [LARGE SCALE GENOMIC DNA]</scope>
    <source>
        <strain evidence="1 2">DHF22</strain>
    </source>
</reference>
<dbReference type="RefSeq" id="WP_158957572.1">
    <property type="nucleotide sequence ID" value="NZ_CP046916.1"/>
</dbReference>
<evidence type="ECO:0000313" key="1">
    <source>
        <dbReference type="EMBL" id="QGZ66290.1"/>
    </source>
</evidence>
<protein>
    <submittedName>
        <fullName evidence="1">DUF2591 domain-containing protein</fullName>
    </submittedName>
</protein>
<proteinExistence type="predicted"/>
<dbReference type="EMBL" id="CP046916">
    <property type="protein sequence ID" value="QGZ66290.1"/>
    <property type="molecule type" value="Genomic_DNA"/>
</dbReference>
<name>A0A7Z2JKB8_9BURK</name>
<dbReference type="KEGG" id="pacs:FAZ98_31330"/>
<evidence type="ECO:0000313" key="2">
    <source>
        <dbReference type="Proteomes" id="UP000433577"/>
    </source>
</evidence>
<dbReference type="Pfam" id="PF10765">
    <property type="entry name" value="Phage_P22_NinX"/>
    <property type="match status" value="1"/>
</dbReference>
<dbReference type="AlphaFoldDB" id="A0A7Z2JKB8"/>
<dbReference type="OrthoDB" id="8564427at2"/>
<sequence length="131" mass="14297">MRVEFVSGILLDYWVARASGIEFKTAREAALALDGQMAPCIFKTAQGTLRIAREDVISAWRPSSDWTIGGDIIGRERIGIIPAGIDWKAYATGDMDATSYGVDPLIAAMRAFVVSKFGKEVPDENIFIQGL</sequence>
<gene>
    <name evidence="1" type="ORF">FAZ98_31330</name>
</gene>
<keyword evidence="2" id="KW-1185">Reference proteome</keyword>
<dbReference type="InterPro" id="IPR019701">
    <property type="entry name" value="Phage_P22_NinX"/>
</dbReference>